<dbReference type="EMBL" id="CACTIH010009084">
    <property type="protein sequence ID" value="CAA3023154.1"/>
    <property type="molecule type" value="Genomic_DNA"/>
</dbReference>
<name>A0A8S0V1X7_OLEEU</name>
<dbReference type="Proteomes" id="UP000594638">
    <property type="component" value="Unassembled WGS sequence"/>
</dbReference>
<proteinExistence type="predicted"/>
<sequence length="229" mass="25689">MPENQAASLTWPGRVSVKACTPYPKNCLEVPDVSLQYPRHGLHTVSQKPPRNAWKPDCIPAVAKMHPEHFLHTMFQKQPKNTSKSGCVPAASSTCLARRVPETAHNCLKIRLHPYCGHDASQTWPGHRVPENTKKCLKIGLLPTATRTHPGYGLHTMPTNCIQMPENQATFLPRSGHVPYMACISCPKTSQKSLKIRLHPCRRPKASRLWPTHHVPEIAKKCLKIKLHP</sequence>
<protein>
    <submittedName>
        <fullName evidence="1">Uncharacterized protein</fullName>
    </submittedName>
</protein>
<evidence type="ECO:0000313" key="1">
    <source>
        <dbReference type="EMBL" id="CAA3023154.1"/>
    </source>
</evidence>
<gene>
    <name evidence="1" type="ORF">OLEA9_A013436</name>
</gene>
<dbReference type="Gramene" id="OE9A013436T1">
    <property type="protein sequence ID" value="OE9A013436C1"/>
    <property type="gene ID" value="OE9A013436"/>
</dbReference>
<reference evidence="1 2" key="1">
    <citation type="submission" date="2019-12" db="EMBL/GenBank/DDBJ databases">
        <authorList>
            <person name="Alioto T."/>
            <person name="Alioto T."/>
            <person name="Gomez Garrido J."/>
        </authorList>
    </citation>
    <scope>NUCLEOTIDE SEQUENCE [LARGE SCALE GENOMIC DNA]</scope>
</reference>
<comment type="caution">
    <text evidence="1">The sequence shown here is derived from an EMBL/GenBank/DDBJ whole genome shotgun (WGS) entry which is preliminary data.</text>
</comment>
<keyword evidence="2" id="KW-1185">Reference proteome</keyword>
<accession>A0A8S0V1X7</accession>
<evidence type="ECO:0000313" key="2">
    <source>
        <dbReference type="Proteomes" id="UP000594638"/>
    </source>
</evidence>
<dbReference type="AlphaFoldDB" id="A0A8S0V1X7"/>
<organism evidence="1 2">
    <name type="scientific">Olea europaea subsp. europaea</name>
    <dbReference type="NCBI Taxonomy" id="158383"/>
    <lineage>
        <taxon>Eukaryota</taxon>
        <taxon>Viridiplantae</taxon>
        <taxon>Streptophyta</taxon>
        <taxon>Embryophyta</taxon>
        <taxon>Tracheophyta</taxon>
        <taxon>Spermatophyta</taxon>
        <taxon>Magnoliopsida</taxon>
        <taxon>eudicotyledons</taxon>
        <taxon>Gunneridae</taxon>
        <taxon>Pentapetalae</taxon>
        <taxon>asterids</taxon>
        <taxon>lamiids</taxon>
        <taxon>Lamiales</taxon>
        <taxon>Oleaceae</taxon>
        <taxon>Oleeae</taxon>
        <taxon>Olea</taxon>
    </lineage>
</organism>